<evidence type="ECO:0000256" key="8">
    <source>
        <dbReference type="ARBA" id="ARBA00023136"/>
    </source>
</evidence>
<keyword evidence="10 13" id="KW-0675">Receptor</keyword>
<comment type="subcellular location">
    <subcellularLocation>
        <location evidence="1 14">Cell membrane</location>
        <topology evidence="1 14">Multi-pass membrane protein</topology>
    </subcellularLocation>
</comment>
<evidence type="ECO:0000256" key="3">
    <source>
        <dbReference type="ARBA" id="ARBA00022606"/>
    </source>
</evidence>
<keyword evidence="6 14" id="KW-1133">Transmembrane helix</keyword>
<dbReference type="PROSITE" id="PS50262">
    <property type="entry name" value="G_PROTEIN_RECEP_F1_2"/>
    <property type="match status" value="1"/>
</dbReference>
<dbReference type="PRINTS" id="PR00245">
    <property type="entry name" value="OLFACTORYR"/>
</dbReference>
<dbReference type="InterPro" id="IPR050939">
    <property type="entry name" value="Olfactory_GPCR1"/>
</dbReference>
<feature type="transmembrane region" description="Helical" evidence="14">
    <location>
        <begin position="202"/>
        <end position="222"/>
    </location>
</feature>
<proteinExistence type="inferred from homology"/>
<dbReference type="EMBL" id="DYDO01000006">
    <property type="protein sequence ID" value="DBA22743.1"/>
    <property type="molecule type" value="Genomic_DNA"/>
</dbReference>
<keyword evidence="12 13" id="KW-0807">Transducer</keyword>
<dbReference type="PROSITE" id="PS00237">
    <property type="entry name" value="G_PROTEIN_RECEP_F1_1"/>
    <property type="match status" value="1"/>
</dbReference>
<evidence type="ECO:0000256" key="11">
    <source>
        <dbReference type="ARBA" id="ARBA00023180"/>
    </source>
</evidence>
<gene>
    <name evidence="16" type="ORF">GDO54_013752</name>
</gene>
<keyword evidence="9" id="KW-1015">Disulfide bond</keyword>
<feature type="transmembrane region" description="Helical" evidence="14">
    <location>
        <begin position="58"/>
        <end position="79"/>
    </location>
</feature>
<evidence type="ECO:0000256" key="1">
    <source>
        <dbReference type="ARBA" id="ARBA00004651"/>
    </source>
</evidence>
<evidence type="ECO:0000259" key="15">
    <source>
        <dbReference type="PROSITE" id="PS50262"/>
    </source>
</evidence>
<dbReference type="CDD" id="cd13954">
    <property type="entry name" value="7tmA_OR"/>
    <property type="match status" value="1"/>
</dbReference>
<feature type="transmembrane region" description="Helical" evidence="14">
    <location>
        <begin position="243"/>
        <end position="262"/>
    </location>
</feature>
<comment type="caution">
    <text evidence="16">The sequence shown here is derived from an EMBL/GenBank/DDBJ whole genome shotgun (WGS) entry which is preliminary data.</text>
</comment>
<feature type="transmembrane region" description="Helical" evidence="14">
    <location>
        <begin position="141"/>
        <end position="162"/>
    </location>
</feature>
<feature type="transmembrane region" description="Helical" evidence="14">
    <location>
        <begin position="274"/>
        <end position="293"/>
    </location>
</feature>
<keyword evidence="3 14" id="KW-0716">Sensory transduction</keyword>
<dbReference type="PRINTS" id="PR00237">
    <property type="entry name" value="GPCRRHODOPSN"/>
</dbReference>
<keyword evidence="4 13" id="KW-0812">Transmembrane</keyword>
<dbReference type="InterPro" id="IPR000276">
    <property type="entry name" value="GPCR_Rhodpsn"/>
</dbReference>
<evidence type="ECO:0000313" key="16">
    <source>
        <dbReference type="EMBL" id="DBA22743.1"/>
    </source>
</evidence>
<evidence type="ECO:0000256" key="7">
    <source>
        <dbReference type="ARBA" id="ARBA00023040"/>
    </source>
</evidence>
<dbReference type="GO" id="GO:0004930">
    <property type="term" value="F:G protein-coupled receptor activity"/>
    <property type="evidence" value="ECO:0007669"/>
    <property type="project" value="UniProtKB-KW"/>
</dbReference>
<feature type="transmembrane region" description="Helical" evidence="14">
    <location>
        <begin position="99"/>
        <end position="121"/>
    </location>
</feature>
<dbReference type="FunFam" id="1.20.1070.10:FF:000001">
    <property type="entry name" value="Olfactory receptor"/>
    <property type="match status" value="1"/>
</dbReference>
<dbReference type="AlphaFoldDB" id="A0AAV3AB74"/>
<protein>
    <recommendedName>
        <fullName evidence="14">Olfactory receptor</fullName>
    </recommendedName>
</protein>
<dbReference type="InterPro" id="IPR000725">
    <property type="entry name" value="Olfact_rcpt"/>
</dbReference>
<keyword evidence="17" id="KW-1185">Reference proteome</keyword>
<keyword evidence="11" id="KW-0325">Glycoprotein</keyword>
<feature type="transmembrane region" description="Helical" evidence="14">
    <location>
        <begin position="25"/>
        <end position="46"/>
    </location>
</feature>
<evidence type="ECO:0000256" key="5">
    <source>
        <dbReference type="ARBA" id="ARBA00022725"/>
    </source>
</evidence>
<organism evidence="16 17">
    <name type="scientific">Pyxicephalus adspersus</name>
    <name type="common">African bullfrog</name>
    <dbReference type="NCBI Taxonomy" id="30357"/>
    <lineage>
        <taxon>Eukaryota</taxon>
        <taxon>Metazoa</taxon>
        <taxon>Chordata</taxon>
        <taxon>Craniata</taxon>
        <taxon>Vertebrata</taxon>
        <taxon>Euteleostomi</taxon>
        <taxon>Amphibia</taxon>
        <taxon>Batrachia</taxon>
        <taxon>Anura</taxon>
        <taxon>Neobatrachia</taxon>
        <taxon>Ranoidea</taxon>
        <taxon>Pyxicephalidae</taxon>
        <taxon>Pyxicephalinae</taxon>
        <taxon>Pyxicephalus</taxon>
    </lineage>
</organism>
<comment type="similarity">
    <text evidence="13">Belongs to the G-protein coupled receptor 1 family.</text>
</comment>
<evidence type="ECO:0000256" key="12">
    <source>
        <dbReference type="ARBA" id="ARBA00023224"/>
    </source>
</evidence>
<evidence type="ECO:0000256" key="13">
    <source>
        <dbReference type="RuleBase" id="RU000688"/>
    </source>
</evidence>
<keyword evidence="7 13" id="KW-0297">G-protein coupled receptor</keyword>
<dbReference type="GO" id="GO:0004984">
    <property type="term" value="F:olfactory receptor activity"/>
    <property type="evidence" value="ECO:0007669"/>
    <property type="project" value="InterPro"/>
</dbReference>
<evidence type="ECO:0000256" key="6">
    <source>
        <dbReference type="ARBA" id="ARBA00022989"/>
    </source>
</evidence>
<dbReference type="PANTHER" id="PTHR24242:SF359">
    <property type="entry name" value="ODORANT RECEPTOR-RELATED"/>
    <property type="match status" value="1"/>
</dbReference>
<evidence type="ECO:0000256" key="9">
    <source>
        <dbReference type="ARBA" id="ARBA00023157"/>
    </source>
</evidence>
<reference evidence="16" key="1">
    <citation type="thesis" date="2020" institute="ProQuest LLC" country="789 East Eisenhower Parkway, Ann Arbor, MI, USA">
        <title>Comparative Genomics and Chromosome Evolution.</title>
        <authorList>
            <person name="Mudd A.B."/>
        </authorList>
    </citation>
    <scope>NUCLEOTIDE SEQUENCE</scope>
    <source>
        <strain evidence="16">1538</strain>
        <tissue evidence="16">Blood</tissue>
    </source>
</reference>
<evidence type="ECO:0000256" key="4">
    <source>
        <dbReference type="ARBA" id="ARBA00022692"/>
    </source>
</evidence>
<keyword evidence="8 14" id="KW-0472">Membrane</keyword>
<keyword evidence="5 14" id="KW-0552">Olfaction</keyword>
<dbReference type="InterPro" id="IPR017452">
    <property type="entry name" value="GPCR_Rhodpsn_7TM"/>
</dbReference>
<evidence type="ECO:0000256" key="10">
    <source>
        <dbReference type="ARBA" id="ARBA00023170"/>
    </source>
</evidence>
<dbReference type="SUPFAM" id="SSF81321">
    <property type="entry name" value="Family A G protein-coupled receptor-like"/>
    <property type="match status" value="1"/>
</dbReference>
<sequence>MNTRNESQMAEFVLLGFPSNRELQLLLFFVFLGFYLLTIAANLLIIGTVSIDFNLRKIPMYIFLCHFSFLEIWYITATVPKMLVDFIADNNIISYKGCIAQIYFFFALGFTELFFLVMMGFDRYLAICHPLRYNAIMTRKLCSRMAMWSWICGFSSSLLLTIPSSRFLFCGPTVINHFFCDYIPLLGISCNKTFATDVICYALAWIIILYSFLFTTISYVQIIKTISHLPSLLSRRKAFSTCVSHLTVVLTFYGTIIFMYIRPTTQYSLHIDKFVSVSYAIVIPLLNPIVYTLRNKEIHDALRKIATHGCRII</sequence>
<dbReference type="PANTHER" id="PTHR24242">
    <property type="entry name" value="G-PROTEIN COUPLED RECEPTOR"/>
    <property type="match status" value="1"/>
</dbReference>
<accession>A0AAV3AB74</accession>
<dbReference type="Proteomes" id="UP001181693">
    <property type="component" value="Unassembled WGS sequence"/>
</dbReference>
<evidence type="ECO:0000256" key="2">
    <source>
        <dbReference type="ARBA" id="ARBA00022475"/>
    </source>
</evidence>
<name>A0AAV3AB74_PYXAD</name>
<dbReference type="Pfam" id="PF13853">
    <property type="entry name" value="7tm_4"/>
    <property type="match status" value="1"/>
</dbReference>
<dbReference type="GO" id="GO:0005886">
    <property type="term" value="C:plasma membrane"/>
    <property type="evidence" value="ECO:0007669"/>
    <property type="project" value="UniProtKB-SubCell"/>
</dbReference>
<evidence type="ECO:0000313" key="17">
    <source>
        <dbReference type="Proteomes" id="UP001181693"/>
    </source>
</evidence>
<feature type="domain" description="G-protein coupled receptors family 1 profile" evidence="15">
    <location>
        <begin position="41"/>
        <end position="291"/>
    </location>
</feature>
<dbReference type="Gene3D" id="1.20.1070.10">
    <property type="entry name" value="Rhodopsin 7-helix transmembrane proteins"/>
    <property type="match status" value="1"/>
</dbReference>
<evidence type="ECO:0000256" key="14">
    <source>
        <dbReference type="RuleBase" id="RU363047"/>
    </source>
</evidence>
<keyword evidence="2 14" id="KW-1003">Cell membrane</keyword>